<sequence>MSRFPKWLLLKECLSYQDVVKLLENTPSTLEYALSQDLSEEIRNIYKFVCTFCPESCNKEFKEYRLEEIARQKMRTHLKDHINSLKAGFSKDDNKDFRTRNQLFKGSKSATQKHKSTVPINKGVPSKKSKILKKNDLPDVKSKIKLPKVQNQRYTKLKESSSEKILPEKHEDILHLKRENSALPSEIVNCSEEIEDQIAIQELCESSSIHDEYSSEFKADTDASEDNDFSDKKNYEMQTIHGGKEQETFQYKVATKLFSADRSLWNSIEQVLDEIVRTEEPSEILLQ</sequence>
<protein>
    <submittedName>
        <fullName evidence="1">Uncharacterized protein</fullName>
    </submittedName>
</protein>
<organism evidence="1 2">
    <name type="scientific">Lymnaea stagnalis</name>
    <name type="common">Great pond snail</name>
    <name type="synonym">Helix stagnalis</name>
    <dbReference type="NCBI Taxonomy" id="6523"/>
    <lineage>
        <taxon>Eukaryota</taxon>
        <taxon>Metazoa</taxon>
        <taxon>Spiralia</taxon>
        <taxon>Lophotrochozoa</taxon>
        <taxon>Mollusca</taxon>
        <taxon>Gastropoda</taxon>
        <taxon>Heterobranchia</taxon>
        <taxon>Euthyneura</taxon>
        <taxon>Panpulmonata</taxon>
        <taxon>Hygrophila</taxon>
        <taxon>Lymnaeoidea</taxon>
        <taxon>Lymnaeidae</taxon>
        <taxon>Lymnaea</taxon>
    </lineage>
</organism>
<accession>A0AAV2IHI4</accession>
<proteinExistence type="predicted"/>
<reference evidence="1 2" key="1">
    <citation type="submission" date="2024-04" db="EMBL/GenBank/DDBJ databases">
        <authorList>
            <consortium name="Genoscope - CEA"/>
            <person name="William W."/>
        </authorList>
    </citation>
    <scope>NUCLEOTIDE SEQUENCE [LARGE SCALE GENOMIC DNA]</scope>
</reference>
<gene>
    <name evidence="1" type="ORF">GSLYS_00017931001</name>
</gene>
<dbReference type="EMBL" id="CAXITT010000620">
    <property type="protein sequence ID" value="CAL1544418.1"/>
    <property type="molecule type" value="Genomic_DNA"/>
</dbReference>
<keyword evidence="2" id="KW-1185">Reference proteome</keyword>
<dbReference type="AlphaFoldDB" id="A0AAV2IHI4"/>
<feature type="non-terminal residue" evidence="1">
    <location>
        <position position="287"/>
    </location>
</feature>
<dbReference type="Proteomes" id="UP001497497">
    <property type="component" value="Unassembled WGS sequence"/>
</dbReference>
<comment type="caution">
    <text evidence="1">The sequence shown here is derived from an EMBL/GenBank/DDBJ whole genome shotgun (WGS) entry which is preliminary data.</text>
</comment>
<evidence type="ECO:0000313" key="1">
    <source>
        <dbReference type="EMBL" id="CAL1544418.1"/>
    </source>
</evidence>
<evidence type="ECO:0000313" key="2">
    <source>
        <dbReference type="Proteomes" id="UP001497497"/>
    </source>
</evidence>
<name>A0AAV2IHI4_LYMST</name>